<keyword evidence="1" id="KW-0732">Signal</keyword>
<dbReference type="PATRIC" id="fig|1219045.3.peg.3559"/>
<evidence type="ECO:0000313" key="3">
    <source>
        <dbReference type="Proteomes" id="UP000024284"/>
    </source>
</evidence>
<protein>
    <submittedName>
        <fullName evidence="2">Conjugative transfer protein GumN</fullName>
    </submittedName>
</protein>
<sequence length="292" mass="31703">MSLLRWLGLCALLLVAACGREPVAPPAGKGPALWRVEGHGLDGWLFGTIHVLPKGVAWRTDKIRAAIKEADQLVLESAEIQDRARTMALFEKMGRSPGLPPLEARVPVDEREELQRIAGEGGTSTQLLSSYESWAAAMLVSAAAQQSLHVSGDEGVEPSLIGEFRTADKPISGLETVARQFGAFDTLPEAAQRRLLAQTIEETQGMKALYERILRAWLEGDLAAIAREDEMGEQPDPMVVEAVLVARNRGWSEAVGKLRGRPFIAVGTGHLTGRDNLIGLLEAKGYKITRVQ</sequence>
<evidence type="ECO:0000256" key="1">
    <source>
        <dbReference type="SAM" id="SignalP"/>
    </source>
</evidence>
<dbReference type="PANTHER" id="PTHR40590:SF1">
    <property type="entry name" value="CYTOPLASMIC PROTEIN"/>
    <property type="match status" value="1"/>
</dbReference>
<dbReference type="AlphaFoldDB" id="A0A086P5K1"/>
<name>A0A086P5K1_SPHHM</name>
<organism evidence="2 3">
    <name type="scientific">Sphingobium herbicidovorans (strain ATCC 700291 / DSM 11019 / CCUG 56400 / KCTC 2939 / LMG 18315 / NBRC 16415 / MH)</name>
    <name type="common">Sphingomonas herbicidovorans</name>
    <dbReference type="NCBI Taxonomy" id="1219045"/>
    <lineage>
        <taxon>Bacteria</taxon>
        <taxon>Pseudomonadati</taxon>
        <taxon>Pseudomonadota</taxon>
        <taxon>Alphaproteobacteria</taxon>
        <taxon>Sphingomonadales</taxon>
        <taxon>Sphingomonadaceae</taxon>
        <taxon>Sphingobium</taxon>
    </lineage>
</organism>
<dbReference type="STRING" id="76947.GCA_002080435_00235"/>
<proteinExistence type="predicted"/>
<feature type="signal peptide" evidence="1">
    <location>
        <begin position="1"/>
        <end position="16"/>
    </location>
</feature>
<dbReference type="PROSITE" id="PS51257">
    <property type="entry name" value="PROKAR_LIPOPROTEIN"/>
    <property type="match status" value="1"/>
</dbReference>
<feature type="chain" id="PRO_5001813076" evidence="1">
    <location>
        <begin position="17"/>
        <end position="292"/>
    </location>
</feature>
<dbReference type="Proteomes" id="UP000024284">
    <property type="component" value="Unassembled WGS sequence"/>
</dbReference>
<dbReference type="InterPro" id="IPR047111">
    <property type="entry name" value="YbaP-like"/>
</dbReference>
<accession>A0A086P5K1</accession>
<reference evidence="2" key="1">
    <citation type="submission" date="2014-08" db="EMBL/GenBank/DDBJ databases">
        <title>Draft genome sequences of Sphingobium herbicidovorans.</title>
        <authorList>
            <person name="Gan H.M."/>
            <person name="Gan H.Y."/>
            <person name="Savka M.A."/>
        </authorList>
    </citation>
    <scope>NUCLEOTIDE SEQUENCE [LARGE SCALE GENOMIC DNA]</scope>
    <source>
        <strain evidence="2">NBRC 16415</strain>
    </source>
</reference>
<dbReference type="CDD" id="cd14789">
    <property type="entry name" value="Tiki"/>
    <property type="match status" value="1"/>
</dbReference>
<comment type="caution">
    <text evidence="2">The sequence shown here is derived from an EMBL/GenBank/DDBJ whole genome shotgun (WGS) entry which is preliminary data.</text>
</comment>
<keyword evidence="3" id="KW-1185">Reference proteome</keyword>
<gene>
    <name evidence="2" type="ORF">BV98_003504</name>
</gene>
<dbReference type="RefSeq" id="WP_051908562.1">
    <property type="nucleotide sequence ID" value="NZ_BCZD01000014.1"/>
</dbReference>
<dbReference type="eggNOG" id="COG3735">
    <property type="taxonomic scope" value="Bacteria"/>
</dbReference>
<dbReference type="EMBL" id="JFZA02000056">
    <property type="protein sequence ID" value="KFG88669.1"/>
    <property type="molecule type" value="Genomic_DNA"/>
</dbReference>
<dbReference type="OrthoDB" id="9806326at2"/>
<dbReference type="PANTHER" id="PTHR40590">
    <property type="entry name" value="CYTOPLASMIC PROTEIN-RELATED"/>
    <property type="match status" value="1"/>
</dbReference>
<evidence type="ECO:0000313" key="2">
    <source>
        <dbReference type="EMBL" id="KFG88669.1"/>
    </source>
</evidence>
<dbReference type="InterPro" id="IPR002816">
    <property type="entry name" value="TraB/PrgY/GumN_fam"/>
</dbReference>
<dbReference type="Pfam" id="PF01963">
    <property type="entry name" value="TraB_PrgY_gumN"/>
    <property type="match status" value="1"/>
</dbReference>